<dbReference type="Proteomes" id="UP000273143">
    <property type="component" value="Chromosome"/>
</dbReference>
<feature type="domain" description="TNase-like" evidence="4">
    <location>
        <begin position="8"/>
        <end position="108"/>
    </location>
</feature>
<dbReference type="GO" id="GO:0004519">
    <property type="term" value="F:endonuclease activity"/>
    <property type="evidence" value="ECO:0007669"/>
    <property type="project" value="UniProtKB-KW"/>
</dbReference>
<dbReference type="InterPro" id="IPR016071">
    <property type="entry name" value="Staphylococal_nuclease_OB-fold"/>
</dbReference>
<evidence type="ECO:0000259" key="4">
    <source>
        <dbReference type="Pfam" id="PF00565"/>
    </source>
</evidence>
<dbReference type="Gene3D" id="2.40.50.90">
    <property type="match status" value="1"/>
</dbReference>
<sequence length="120" mass="13934">MVIIVKLAFGNRSKQALSDVIFNKNVLLELHGKNKYRKTLATIYTDVPSSCQEPVPNDMCMECTVRADINFKMIEIGMAWYWPFTKNNEKYMQAGEQARKSKTGLWADKNPIAPWDFRRK</sequence>
<dbReference type="PANTHER" id="PTHR12302:SF3">
    <property type="entry name" value="SERINE_THREONINE-PROTEIN KINASE 31"/>
    <property type="match status" value="1"/>
</dbReference>
<dbReference type="PANTHER" id="PTHR12302">
    <property type="entry name" value="EBNA2 BINDING PROTEIN P100"/>
    <property type="match status" value="1"/>
</dbReference>
<name>A0A3S9XAJ3_9GAMM</name>
<evidence type="ECO:0000256" key="1">
    <source>
        <dbReference type="ARBA" id="ARBA00022722"/>
    </source>
</evidence>
<dbReference type="RefSeq" id="WP_127161676.1">
    <property type="nucleotide sequence ID" value="NZ_CP029822.1"/>
</dbReference>
<evidence type="ECO:0000256" key="2">
    <source>
        <dbReference type="ARBA" id="ARBA00022759"/>
    </source>
</evidence>
<gene>
    <name evidence="5" type="ORF">DM558_01135</name>
</gene>
<organism evidence="5 6">
    <name type="scientific">Entomomonas moraniae</name>
    <dbReference type="NCBI Taxonomy" id="2213226"/>
    <lineage>
        <taxon>Bacteria</taxon>
        <taxon>Pseudomonadati</taxon>
        <taxon>Pseudomonadota</taxon>
        <taxon>Gammaproteobacteria</taxon>
        <taxon>Pseudomonadales</taxon>
        <taxon>Pseudomonadaceae</taxon>
        <taxon>Entomomonas</taxon>
    </lineage>
</organism>
<dbReference type="GO" id="GO:0016787">
    <property type="term" value="F:hydrolase activity"/>
    <property type="evidence" value="ECO:0007669"/>
    <property type="project" value="UniProtKB-KW"/>
</dbReference>
<dbReference type="Pfam" id="PF00565">
    <property type="entry name" value="SNase"/>
    <property type="match status" value="1"/>
</dbReference>
<keyword evidence="2" id="KW-0255">Endonuclease</keyword>
<accession>A0A3S9XAJ3</accession>
<dbReference type="EMBL" id="CP029822">
    <property type="protein sequence ID" value="AZS49463.1"/>
    <property type="molecule type" value="Genomic_DNA"/>
</dbReference>
<dbReference type="AlphaFoldDB" id="A0A3S9XAJ3"/>
<protein>
    <recommendedName>
        <fullName evidence="4">TNase-like domain-containing protein</fullName>
    </recommendedName>
</protein>
<proteinExistence type="predicted"/>
<keyword evidence="1" id="KW-0540">Nuclease</keyword>
<evidence type="ECO:0000313" key="6">
    <source>
        <dbReference type="Proteomes" id="UP000273143"/>
    </source>
</evidence>
<evidence type="ECO:0000256" key="3">
    <source>
        <dbReference type="ARBA" id="ARBA00022801"/>
    </source>
</evidence>
<keyword evidence="3" id="KW-0378">Hydrolase</keyword>
<reference evidence="6" key="1">
    <citation type="submission" date="2018-06" db="EMBL/GenBank/DDBJ databases">
        <title>Complete genome of Pseudomonas insecticola strain QZS01.</title>
        <authorList>
            <person name="Wang J."/>
            <person name="Su Q."/>
        </authorList>
    </citation>
    <scope>NUCLEOTIDE SEQUENCE [LARGE SCALE GENOMIC DNA]</scope>
    <source>
        <strain evidence="6">QZS01</strain>
    </source>
</reference>
<dbReference type="InterPro" id="IPR035437">
    <property type="entry name" value="SNase_OB-fold_sf"/>
</dbReference>
<keyword evidence="6" id="KW-1185">Reference proteome</keyword>
<evidence type="ECO:0000313" key="5">
    <source>
        <dbReference type="EMBL" id="AZS49463.1"/>
    </source>
</evidence>
<dbReference type="SUPFAM" id="SSF50199">
    <property type="entry name" value="Staphylococcal nuclease"/>
    <property type="match status" value="1"/>
</dbReference>
<dbReference type="KEGG" id="emo:DM558_01135"/>